<evidence type="ECO:0000256" key="5">
    <source>
        <dbReference type="ARBA" id="ARBA00022723"/>
    </source>
</evidence>
<protein>
    <recommendedName>
        <fullName evidence="3">polynucleotide adenylyltransferase</fullName>
        <ecNumber evidence="3">2.7.7.19</ecNumber>
    </recommendedName>
</protein>
<dbReference type="CDD" id="cd05402">
    <property type="entry name" value="NT_PAP_TUTase"/>
    <property type="match status" value="1"/>
</dbReference>
<dbReference type="GO" id="GO:0005730">
    <property type="term" value="C:nucleolus"/>
    <property type="evidence" value="ECO:0007669"/>
    <property type="project" value="TreeGrafter"/>
</dbReference>
<dbReference type="OrthoDB" id="273917at2759"/>
<evidence type="ECO:0000256" key="7">
    <source>
        <dbReference type="SAM" id="MobiDB-lite"/>
    </source>
</evidence>
<dbReference type="GO" id="GO:0031499">
    <property type="term" value="C:TRAMP complex"/>
    <property type="evidence" value="ECO:0007669"/>
    <property type="project" value="TreeGrafter"/>
</dbReference>
<dbReference type="EMBL" id="OU892278">
    <property type="protein sequence ID" value="CAG9764059.1"/>
    <property type="molecule type" value="Genomic_DNA"/>
</dbReference>
<dbReference type="PANTHER" id="PTHR23092:SF15">
    <property type="entry name" value="INACTIVE NON-CANONICAL POLY(A) RNA POLYMERASE PROTEIN TRF4-2-RELATED"/>
    <property type="match status" value="1"/>
</dbReference>
<feature type="domain" description="PAP-associated" evidence="8">
    <location>
        <begin position="304"/>
        <end position="364"/>
    </location>
</feature>
<evidence type="ECO:0000256" key="4">
    <source>
        <dbReference type="ARBA" id="ARBA00022679"/>
    </source>
</evidence>
<evidence type="ECO:0000256" key="2">
    <source>
        <dbReference type="ARBA" id="ARBA00008593"/>
    </source>
</evidence>
<feature type="region of interest" description="Disordered" evidence="7">
    <location>
        <begin position="425"/>
        <end position="570"/>
    </location>
</feature>
<proteinExistence type="inferred from homology"/>
<dbReference type="GO" id="GO:1990817">
    <property type="term" value="F:poly(A) RNA polymerase activity"/>
    <property type="evidence" value="ECO:0007669"/>
    <property type="project" value="UniProtKB-EC"/>
</dbReference>
<dbReference type="Pfam" id="PF03828">
    <property type="entry name" value="PAP_assoc"/>
    <property type="match status" value="1"/>
</dbReference>
<reference evidence="10" key="1">
    <citation type="submission" date="2022-01" db="EMBL/GenBank/DDBJ databases">
        <authorList>
            <person name="King R."/>
        </authorList>
    </citation>
    <scope>NUCLEOTIDE SEQUENCE</scope>
</reference>
<dbReference type="AlphaFoldDB" id="A0A9N9MKD0"/>
<keyword evidence="6" id="KW-0460">Magnesium</keyword>
<name>A0A9N9MKD0_9CUCU</name>
<dbReference type="InterPro" id="IPR043519">
    <property type="entry name" value="NT_sf"/>
</dbReference>
<accession>A0A9N9MKD0</accession>
<evidence type="ECO:0000256" key="1">
    <source>
        <dbReference type="ARBA" id="ARBA00001936"/>
    </source>
</evidence>
<dbReference type="GO" id="GO:0046872">
    <property type="term" value="F:metal ion binding"/>
    <property type="evidence" value="ECO:0007669"/>
    <property type="project" value="UniProtKB-KW"/>
</dbReference>
<feature type="compositionally biased region" description="Low complexity" evidence="7">
    <location>
        <begin position="455"/>
        <end position="474"/>
    </location>
</feature>
<evidence type="ECO:0000256" key="6">
    <source>
        <dbReference type="ARBA" id="ARBA00022842"/>
    </source>
</evidence>
<dbReference type="Gene3D" id="1.10.1410.10">
    <property type="match status" value="1"/>
</dbReference>
<feature type="compositionally biased region" description="Basic residues" evidence="7">
    <location>
        <begin position="561"/>
        <end position="570"/>
    </location>
</feature>
<evidence type="ECO:0000313" key="10">
    <source>
        <dbReference type="EMBL" id="CAG9764059.1"/>
    </source>
</evidence>
<dbReference type="InterPro" id="IPR054708">
    <property type="entry name" value="MTPAP-like_central"/>
</dbReference>
<feature type="compositionally biased region" description="Low complexity" evidence="7">
    <location>
        <begin position="535"/>
        <end position="560"/>
    </location>
</feature>
<dbReference type="FunFam" id="1.10.1410.10:FF:000003">
    <property type="entry name" value="non-canonical poly(A) RNA polymerase PAPD7"/>
    <property type="match status" value="1"/>
</dbReference>
<dbReference type="GO" id="GO:0003729">
    <property type="term" value="F:mRNA binding"/>
    <property type="evidence" value="ECO:0007669"/>
    <property type="project" value="TreeGrafter"/>
</dbReference>
<dbReference type="Proteomes" id="UP001152799">
    <property type="component" value="Chromosome 2"/>
</dbReference>
<dbReference type="PANTHER" id="PTHR23092">
    <property type="entry name" value="POLY(A) RNA POLYMERASE"/>
    <property type="match status" value="1"/>
</dbReference>
<comment type="cofactor">
    <cofactor evidence="1">
        <name>Mn(2+)</name>
        <dbReference type="ChEBI" id="CHEBI:29035"/>
    </cofactor>
</comment>
<sequence>MDSYFSWLMPEQDGPAKVLWLRVWQTQQEIEGMNSRELRDSSDNDADNMTNGFNNQQIQIMNGKTDKSGNFTRVRRTKNDNRPSQRPLHRKFVTDFGGCPWRQEKYNYARGIVGLHEEIEHFYQYMTPTEAEHKVRAEVVARIEEIIKSKWPEAQVEVFGSYRTGLYLPTSDIDLVVIGKWSNLPLRTLEQEFLERGVAQEDSIKVLDKASVPIVKLVDKKTEIKVDISFNMSNGVKSAELIKTYMEQFPVLPKLVYVFKQFLLERDLNEVFTGGISSYSLILMCISFLQLHPRQEGVRQSNANLGVLLIEFFELYGRKFNFINTGIRIRDGGKYISKEEMQKEMSDGHRASMLCIEDPLLPSNDIGRSSYGILLVKKAFEHAFTILTNVVHPMSHLNDCGRQSILGRILRISDKVVQHRRRIEEGTKVTQSGGGGPPPQGALPGAGNSVPAKPSRSSSTGSTSSAEESGVSSEGSDRASRDHSPNVNYMNRHHHNHNTTTNRNRVWHRKYEQNGHNQRNSGDSGVRGGGGGSNHQGYSHRSSNTHQNGNSNNNNSQSGMSKRKKQPERQ</sequence>
<feature type="compositionally biased region" description="Gly residues" evidence="7">
    <location>
        <begin position="525"/>
        <end position="534"/>
    </location>
</feature>
<evidence type="ECO:0000259" key="9">
    <source>
        <dbReference type="Pfam" id="PF22600"/>
    </source>
</evidence>
<dbReference type="Pfam" id="PF22600">
    <property type="entry name" value="MTPAP-like_central"/>
    <property type="match status" value="1"/>
</dbReference>
<dbReference type="GO" id="GO:0031123">
    <property type="term" value="P:RNA 3'-end processing"/>
    <property type="evidence" value="ECO:0007669"/>
    <property type="project" value="TreeGrafter"/>
</dbReference>
<evidence type="ECO:0000259" key="8">
    <source>
        <dbReference type="Pfam" id="PF03828"/>
    </source>
</evidence>
<evidence type="ECO:0000256" key="3">
    <source>
        <dbReference type="ARBA" id="ARBA00012388"/>
    </source>
</evidence>
<dbReference type="GO" id="GO:0043634">
    <property type="term" value="P:polyadenylation-dependent ncRNA catabolic process"/>
    <property type="evidence" value="ECO:0007669"/>
    <property type="project" value="TreeGrafter"/>
</dbReference>
<feature type="compositionally biased region" description="Basic and acidic residues" evidence="7">
    <location>
        <begin position="475"/>
        <end position="484"/>
    </location>
</feature>
<dbReference type="InterPro" id="IPR002058">
    <property type="entry name" value="PAP_assoc"/>
</dbReference>
<evidence type="ECO:0000313" key="11">
    <source>
        <dbReference type="Proteomes" id="UP001152799"/>
    </source>
</evidence>
<keyword evidence="11" id="KW-1185">Reference proteome</keyword>
<dbReference type="EC" id="2.7.7.19" evidence="3"/>
<dbReference type="SUPFAM" id="SSF81631">
    <property type="entry name" value="PAP/OAS1 substrate-binding domain"/>
    <property type="match status" value="1"/>
</dbReference>
<keyword evidence="5" id="KW-0479">Metal-binding</keyword>
<dbReference type="Gene3D" id="3.30.460.10">
    <property type="entry name" value="Beta Polymerase, domain 2"/>
    <property type="match status" value="1"/>
</dbReference>
<dbReference type="FunFam" id="3.30.460.10:FF:000006">
    <property type="entry name" value="non-canonical poly(A) RNA polymerase PAPD5"/>
    <property type="match status" value="1"/>
</dbReference>
<gene>
    <name evidence="10" type="ORF">CEUTPL_LOCUS4705</name>
</gene>
<organism evidence="10 11">
    <name type="scientific">Ceutorhynchus assimilis</name>
    <name type="common">cabbage seed weevil</name>
    <dbReference type="NCBI Taxonomy" id="467358"/>
    <lineage>
        <taxon>Eukaryota</taxon>
        <taxon>Metazoa</taxon>
        <taxon>Ecdysozoa</taxon>
        <taxon>Arthropoda</taxon>
        <taxon>Hexapoda</taxon>
        <taxon>Insecta</taxon>
        <taxon>Pterygota</taxon>
        <taxon>Neoptera</taxon>
        <taxon>Endopterygota</taxon>
        <taxon>Coleoptera</taxon>
        <taxon>Polyphaga</taxon>
        <taxon>Cucujiformia</taxon>
        <taxon>Curculionidae</taxon>
        <taxon>Ceutorhynchinae</taxon>
        <taxon>Ceutorhynchus</taxon>
    </lineage>
</organism>
<dbReference type="SUPFAM" id="SSF81301">
    <property type="entry name" value="Nucleotidyltransferase"/>
    <property type="match status" value="1"/>
</dbReference>
<feature type="domain" description="Poly(A) RNA polymerase mitochondrial-like central palm" evidence="9">
    <location>
        <begin position="115"/>
        <end position="246"/>
    </location>
</feature>
<keyword evidence="4" id="KW-0808">Transferase</keyword>
<dbReference type="InterPro" id="IPR045862">
    <property type="entry name" value="Trf4-like"/>
</dbReference>
<comment type="similarity">
    <text evidence="2">Belongs to the DNA polymerase type-B-like family.</text>
</comment>